<keyword evidence="2" id="KW-1185">Reference proteome</keyword>
<protein>
    <recommendedName>
        <fullName evidence="3">SpoVT-AbrB domain-containing protein</fullName>
    </recommendedName>
</protein>
<dbReference type="Proteomes" id="UP000019140">
    <property type="component" value="Unassembled WGS sequence"/>
</dbReference>
<evidence type="ECO:0008006" key="3">
    <source>
        <dbReference type="Google" id="ProtNLM"/>
    </source>
</evidence>
<reference evidence="1 2" key="1">
    <citation type="journal article" date="2014" name="Nature">
        <title>An environmental bacterial taxon with a large and distinct metabolic repertoire.</title>
        <authorList>
            <person name="Wilson M.C."/>
            <person name="Mori T."/>
            <person name="Ruckert C."/>
            <person name="Uria A.R."/>
            <person name="Helf M.J."/>
            <person name="Takada K."/>
            <person name="Gernert C."/>
            <person name="Steffens U.A."/>
            <person name="Heycke N."/>
            <person name="Schmitt S."/>
            <person name="Rinke C."/>
            <person name="Helfrich E.J."/>
            <person name="Brachmann A.O."/>
            <person name="Gurgui C."/>
            <person name="Wakimoto T."/>
            <person name="Kracht M."/>
            <person name="Crusemann M."/>
            <person name="Hentschel U."/>
            <person name="Abe I."/>
            <person name="Matsunaga S."/>
            <person name="Kalinowski J."/>
            <person name="Takeyama H."/>
            <person name="Piel J."/>
        </authorList>
    </citation>
    <scope>NUCLEOTIDE SEQUENCE [LARGE SCALE GENOMIC DNA]</scope>
    <source>
        <strain evidence="2">TSY2</strain>
    </source>
</reference>
<organism evidence="1 2">
    <name type="scientific">Candidatus Entotheonella gemina</name>
    <dbReference type="NCBI Taxonomy" id="1429439"/>
    <lineage>
        <taxon>Bacteria</taxon>
        <taxon>Pseudomonadati</taxon>
        <taxon>Nitrospinota/Tectimicrobiota group</taxon>
        <taxon>Candidatus Tectimicrobiota</taxon>
        <taxon>Candidatus Entotheonellia</taxon>
        <taxon>Candidatus Entotheonellales</taxon>
        <taxon>Candidatus Entotheonellaceae</taxon>
        <taxon>Candidatus Entotheonella</taxon>
    </lineage>
</organism>
<proteinExistence type="predicted"/>
<comment type="caution">
    <text evidence="1">The sequence shown here is derived from an EMBL/GenBank/DDBJ whole genome shotgun (WGS) entry which is preliminary data.</text>
</comment>
<evidence type="ECO:0000313" key="2">
    <source>
        <dbReference type="Proteomes" id="UP000019140"/>
    </source>
</evidence>
<evidence type="ECO:0000313" key="1">
    <source>
        <dbReference type="EMBL" id="ETW97215.1"/>
    </source>
</evidence>
<name>W4LHL2_9BACT</name>
<sequence length="79" mass="8766">MIAMRLIQVEDGYKIRLPSDWVEDLGLEQVVGLEKTPEGILVRSCAEVTWAEVFATKLQMGPQASNVDLSELSGDDLLF</sequence>
<dbReference type="EMBL" id="AZHX01002087">
    <property type="protein sequence ID" value="ETW97215.1"/>
    <property type="molecule type" value="Genomic_DNA"/>
</dbReference>
<dbReference type="HOGENOM" id="CLU_2599485_0_0_7"/>
<accession>W4LHL2</accession>
<gene>
    <name evidence="1" type="ORF">ETSY2_45010</name>
</gene>
<dbReference type="AlphaFoldDB" id="W4LHL2"/>